<reference evidence="10" key="2">
    <citation type="journal article" date="2007" name="Science">
        <title>Draft genome sequence of the sexually transmitted pathogen Trichomonas vaginalis.</title>
        <authorList>
            <person name="Carlton J.M."/>
            <person name="Hirt R.P."/>
            <person name="Silva J.C."/>
            <person name="Delcher A.L."/>
            <person name="Schatz M."/>
            <person name="Zhao Q."/>
            <person name="Wortman J.R."/>
            <person name="Bidwell S.L."/>
            <person name="Alsmark U.C.M."/>
            <person name="Besteiro S."/>
            <person name="Sicheritz-Ponten T."/>
            <person name="Noel C.J."/>
            <person name="Dacks J.B."/>
            <person name="Foster P.G."/>
            <person name="Simillion C."/>
            <person name="Van de Peer Y."/>
            <person name="Miranda-Saavedra D."/>
            <person name="Barton G.J."/>
            <person name="Westrop G.D."/>
            <person name="Mueller S."/>
            <person name="Dessi D."/>
            <person name="Fiori P.L."/>
            <person name="Ren Q."/>
            <person name="Paulsen I."/>
            <person name="Zhang H."/>
            <person name="Bastida-Corcuera F.D."/>
            <person name="Simoes-Barbosa A."/>
            <person name="Brown M.T."/>
            <person name="Hayes R.D."/>
            <person name="Mukherjee M."/>
            <person name="Okumura C.Y."/>
            <person name="Schneider R."/>
            <person name="Smith A.J."/>
            <person name="Vanacova S."/>
            <person name="Villalvazo M."/>
            <person name="Haas B.J."/>
            <person name="Pertea M."/>
            <person name="Feldblyum T.V."/>
            <person name="Utterback T.R."/>
            <person name="Shu C.L."/>
            <person name="Osoegawa K."/>
            <person name="de Jong P.J."/>
            <person name="Hrdy I."/>
            <person name="Horvathova L."/>
            <person name="Zubacova Z."/>
            <person name="Dolezal P."/>
            <person name="Malik S.B."/>
            <person name="Logsdon J.M. Jr."/>
            <person name="Henze K."/>
            <person name="Gupta A."/>
            <person name="Wang C.C."/>
            <person name="Dunne R.L."/>
            <person name="Upcroft J.A."/>
            <person name="Upcroft P."/>
            <person name="White O."/>
            <person name="Salzberg S.L."/>
            <person name="Tang P."/>
            <person name="Chiu C.-H."/>
            <person name="Lee Y.-S."/>
            <person name="Embley T.M."/>
            <person name="Coombs G.H."/>
            <person name="Mottram J.C."/>
            <person name="Tachezy J."/>
            <person name="Fraser-Liggett C.M."/>
            <person name="Johnson P.J."/>
        </authorList>
    </citation>
    <scope>NUCLEOTIDE SEQUENCE [LARGE SCALE GENOMIC DNA]</scope>
    <source>
        <strain evidence="10">G3</strain>
    </source>
</reference>
<reference evidence="10" key="1">
    <citation type="submission" date="2006-10" db="EMBL/GenBank/DDBJ databases">
        <authorList>
            <person name="Amadeo P."/>
            <person name="Zhao Q."/>
            <person name="Wortman J."/>
            <person name="Fraser-Liggett C."/>
            <person name="Carlton J."/>
        </authorList>
    </citation>
    <scope>NUCLEOTIDE SEQUENCE</scope>
    <source>
        <strain evidence="10">G3</strain>
    </source>
</reference>
<dbReference type="PANTHER" id="PTHR11668">
    <property type="entry name" value="SERINE/THREONINE PROTEIN PHOSPHATASE"/>
    <property type="match status" value="1"/>
</dbReference>
<proteinExistence type="inferred from homology"/>
<dbReference type="EMBL" id="DS113223">
    <property type="protein sequence ID" value="EAY17985.1"/>
    <property type="molecule type" value="Genomic_DNA"/>
</dbReference>
<dbReference type="PROSITE" id="PS00125">
    <property type="entry name" value="SER_THR_PHOSPHATASE"/>
    <property type="match status" value="1"/>
</dbReference>
<gene>
    <name evidence="10" type="ORF">TVAG_113290</name>
</gene>
<dbReference type="GO" id="GO:0046872">
    <property type="term" value="F:metal ion binding"/>
    <property type="evidence" value="ECO:0007669"/>
    <property type="project" value="UniProtKB-KW"/>
</dbReference>
<dbReference type="Gene3D" id="3.60.21.10">
    <property type="match status" value="1"/>
</dbReference>
<dbReference type="FunFam" id="3.60.21.10:FF:000080">
    <property type="entry name" value="Serine/threonine-protein phosphatase"/>
    <property type="match status" value="1"/>
</dbReference>
<evidence type="ECO:0000256" key="3">
    <source>
        <dbReference type="ARBA" id="ARBA00022801"/>
    </source>
</evidence>
<evidence type="ECO:0000256" key="8">
    <source>
        <dbReference type="RuleBase" id="RU004273"/>
    </source>
</evidence>
<dbReference type="InterPro" id="IPR004843">
    <property type="entry name" value="Calcineurin-like_PHP"/>
</dbReference>
<keyword evidence="2" id="KW-0479">Metal-binding</keyword>
<dbReference type="STRING" id="5722.A2DNI2"/>
<evidence type="ECO:0000256" key="1">
    <source>
        <dbReference type="ARBA" id="ARBA00001936"/>
    </source>
</evidence>
<comment type="cofactor">
    <cofactor evidence="1">
        <name>Mn(2+)</name>
        <dbReference type="ChEBI" id="CHEBI:29035"/>
    </cofactor>
</comment>
<dbReference type="SMART" id="SM00156">
    <property type="entry name" value="PP2Ac"/>
    <property type="match status" value="1"/>
</dbReference>
<dbReference type="VEuPathDB" id="TrichDB:TVAGG3_0837890"/>
<dbReference type="EC" id="3.1.3.16" evidence="8"/>
<accession>A2DNI2</accession>
<dbReference type="SMR" id="A2DNI2"/>
<dbReference type="eggNOG" id="KOG0374">
    <property type="taxonomic scope" value="Eukaryota"/>
</dbReference>
<dbReference type="SUPFAM" id="SSF56300">
    <property type="entry name" value="Metallo-dependent phosphatases"/>
    <property type="match status" value="1"/>
</dbReference>
<dbReference type="InParanoid" id="A2DNI2"/>
<evidence type="ECO:0000256" key="2">
    <source>
        <dbReference type="ARBA" id="ARBA00022723"/>
    </source>
</evidence>
<comment type="similarity">
    <text evidence="8">Belongs to the PPP phosphatase family.</text>
</comment>
<dbReference type="KEGG" id="tva:5463487"/>
<dbReference type="Pfam" id="PF16891">
    <property type="entry name" value="STPPase_N"/>
    <property type="match status" value="1"/>
</dbReference>
<dbReference type="GO" id="GO:0004722">
    <property type="term" value="F:protein serine/threonine phosphatase activity"/>
    <property type="evidence" value="ECO:0000318"/>
    <property type="project" value="GO_Central"/>
</dbReference>
<evidence type="ECO:0000259" key="9">
    <source>
        <dbReference type="PROSITE" id="PS00125"/>
    </source>
</evidence>
<evidence type="ECO:0000313" key="11">
    <source>
        <dbReference type="Proteomes" id="UP000001542"/>
    </source>
</evidence>
<keyword evidence="4" id="KW-0904">Protein phosphatase</keyword>
<comment type="catalytic activity">
    <reaction evidence="6">
        <text>O-phospho-L-seryl-[protein] + H2O = L-seryl-[protein] + phosphate</text>
        <dbReference type="Rhea" id="RHEA:20629"/>
        <dbReference type="Rhea" id="RHEA-COMP:9863"/>
        <dbReference type="Rhea" id="RHEA-COMP:11604"/>
        <dbReference type="ChEBI" id="CHEBI:15377"/>
        <dbReference type="ChEBI" id="CHEBI:29999"/>
        <dbReference type="ChEBI" id="CHEBI:43474"/>
        <dbReference type="ChEBI" id="CHEBI:83421"/>
        <dbReference type="EC" id="3.1.3.16"/>
    </reaction>
</comment>
<dbReference type="Proteomes" id="UP000001542">
    <property type="component" value="Unassembled WGS sequence"/>
</dbReference>
<evidence type="ECO:0000256" key="7">
    <source>
        <dbReference type="ARBA" id="ARBA00048336"/>
    </source>
</evidence>
<evidence type="ECO:0000256" key="5">
    <source>
        <dbReference type="ARBA" id="ARBA00023211"/>
    </source>
</evidence>
<dbReference type="InterPro" id="IPR029052">
    <property type="entry name" value="Metallo-depent_PP-like"/>
</dbReference>
<dbReference type="RefSeq" id="XP_001578971.1">
    <property type="nucleotide sequence ID" value="XM_001578921.1"/>
</dbReference>
<dbReference type="InterPro" id="IPR031675">
    <property type="entry name" value="STPPase_N"/>
</dbReference>
<dbReference type="GO" id="GO:0005737">
    <property type="term" value="C:cytoplasm"/>
    <property type="evidence" value="ECO:0000318"/>
    <property type="project" value="GO_Central"/>
</dbReference>
<comment type="catalytic activity">
    <reaction evidence="7 8">
        <text>O-phospho-L-threonyl-[protein] + H2O = L-threonyl-[protein] + phosphate</text>
        <dbReference type="Rhea" id="RHEA:47004"/>
        <dbReference type="Rhea" id="RHEA-COMP:11060"/>
        <dbReference type="Rhea" id="RHEA-COMP:11605"/>
        <dbReference type="ChEBI" id="CHEBI:15377"/>
        <dbReference type="ChEBI" id="CHEBI:30013"/>
        <dbReference type="ChEBI" id="CHEBI:43474"/>
        <dbReference type="ChEBI" id="CHEBI:61977"/>
        <dbReference type="EC" id="3.1.3.16"/>
    </reaction>
</comment>
<keyword evidence="5" id="KW-0464">Manganese</keyword>
<dbReference type="GO" id="GO:0005634">
    <property type="term" value="C:nucleus"/>
    <property type="evidence" value="ECO:0000318"/>
    <property type="project" value="GO_Central"/>
</dbReference>
<dbReference type="InterPro" id="IPR006186">
    <property type="entry name" value="Ser/Thr-sp_prot-phosphatase"/>
</dbReference>
<feature type="domain" description="Serine/threonine specific protein phosphatases" evidence="9">
    <location>
        <begin position="117"/>
        <end position="122"/>
    </location>
</feature>
<evidence type="ECO:0000256" key="4">
    <source>
        <dbReference type="ARBA" id="ARBA00022912"/>
    </source>
</evidence>
<name>A2DNI2_TRIV3</name>
<evidence type="ECO:0000256" key="6">
    <source>
        <dbReference type="ARBA" id="ARBA00047761"/>
    </source>
</evidence>
<dbReference type="PRINTS" id="PR00114">
    <property type="entry name" value="STPHPHTASE"/>
</dbReference>
<protein>
    <recommendedName>
        <fullName evidence="8">Serine/threonine-protein phosphatase</fullName>
        <ecNumber evidence="8">3.1.3.16</ecNumber>
    </recommendedName>
</protein>
<dbReference type="AlphaFoldDB" id="A2DNI2"/>
<dbReference type="VEuPathDB" id="TrichDB:TVAG_113290"/>
<dbReference type="OrthoDB" id="1930084at2759"/>
<dbReference type="OMA" id="CYDCMPV"/>
<dbReference type="InterPro" id="IPR050341">
    <property type="entry name" value="PP1_catalytic_subunit"/>
</dbReference>
<organism evidence="10 11">
    <name type="scientific">Trichomonas vaginalis (strain ATCC PRA-98 / G3)</name>
    <dbReference type="NCBI Taxonomy" id="412133"/>
    <lineage>
        <taxon>Eukaryota</taxon>
        <taxon>Metamonada</taxon>
        <taxon>Parabasalia</taxon>
        <taxon>Trichomonadida</taxon>
        <taxon>Trichomonadidae</taxon>
        <taxon>Trichomonas</taxon>
    </lineage>
</organism>
<sequence>MKKVDTLATSVLHQLSKLKPGKLSSLPITDIQILCKEVKRIIMSQPVLLNLEAPCTIFGDLHGQYYDMYGFLQKAGMPPEKQILFLGDYVDRGKNSIEILLTLFCLKIKFPEKIWTLRGNHECKEISKQYGFHEECMTRYDESIWDTFNDVFDYFPIAAIIGGKIFCVHGGLSPQLSELSQIATMQRPITIPERGLIADLVWADPSPSHDGWHESDRGTSYTFGPDVVDAFLAKNNFDLICRAHQVTAKGYEFPFFPNRSTVTVFSAPCYCNEYNNCGAIMSVAKDLRCSFVVIEPDPPAGKILLSVPEYRDF</sequence>
<dbReference type="PANTHER" id="PTHR11668:SF300">
    <property type="entry name" value="SERINE_THREONINE-PROTEIN PHOSPHATASE"/>
    <property type="match status" value="1"/>
</dbReference>
<keyword evidence="11" id="KW-1185">Reference proteome</keyword>
<dbReference type="Pfam" id="PF00149">
    <property type="entry name" value="Metallophos"/>
    <property type="match status" value="1"/>
</dbReference>
<evidence type="ECO:0000313" key="10">
    <source>
        <dbReference type="EMBL" id="EAY17985.1"/>
    </source>
</evidence>
<keyword evidence="3 8" id="KW-0378">Hydrolase</keyword>